<evidence type="ECO:0000313" key="2">
    <source>
        <dbReference type="EMBL" id="KAK9771230.1"/>
    </source>
</evidence>
<accession>A0ABR2XBW9</accession>
<evidence type="ECO:0000313" key="3">
    <source>
        <dbReference type="Proteomes" id="UP001465668"/>
    </source>
</evidence>
<feature type="region of interest" description="Disordered" evidence="1">
    <location>
        <begin position="182"/>
        <end position="241"/>
    </location>
</feature>
<sequence>MCASWYSEEVPRDGQIRMPSLASIVRQYKVHTDLLVDWLQRETNHRDLAHSVERLPPSCIRESIVLQARFLIKENVVMPWWLWSDAQDGLTDRLFVTKIYRQSGNNTDGGSHASFNEAMATVLHEYRQANLIQPKTFETSIEYKLRYQEVVERRTNAPGTTQPILGRYEKYDPFTHDQLFLESRRRDKSTARDEKVYQGVSVASNASAEEQPQPNGADMHSTSPSQPHMPSTSPSQPTRLSGDTVQMYRAMLETMRLRTNARVLAEAARLFPNKHSASSS</sequence>
<organism evidence="2 3">
    <name type="scientific">Seiridium cardinale</name>
    <dbReference type="NCBI Taxonomy" id="138064"/>
    <lineage>
        <taxon>Eukaryota</taxon>
        <taxon>Fungi</taxon>
        <taxon>Dikarya</taxon>
        <taxon>Ascomycota</taxon>
        <taxon>Pezizomycotina</taxon>
        <taxon>Sordariomycetes</taxon>
        <taxon>Xylariomycetidae</taxon>
        <taxon>Amphisphaeriales</taxon>
        <taxon>Sporocadaceae</taxon>
        <taxon>Seiridium</taxon>
    </lineage>
</organism>
<evidence type="ECO:0000256" key="1">
    <source>
        <dbReference type="SAM" id="MobiDB-lite"/>
    </source>
</evidence>
<dbReference type="Proteomes" id="UP001465668">
    <property type="component" value="Unassembled WGS sequence"/>
</dbReference>
<comment type="caution">
    <text evidence="2">The sequence shown here is derived from an EMBL/GenBank/DDBJ whole genome shotgun (WGS) entry which is preliminary data.</text>
</comment>
<feature type="compositionally biased region" description="Basic and acidic residues" evidence="1">
    <location>
        <begin position="182"/>
        <end position="196"/>
    </location>
</feature>
<proteinExistence type="predicted"/>
<gene>
    <name evidence="2" type="ORF">SCAR479_12095</name>
</gene>
<dbReference type="EMBL" id="JARVKM010000078">
    <property type="protein sequence ID" value="KAK9771230.1"/>
    <property type="molecule type" value="Genomic_DNA"/>
</dbReference>
<reference evidence="2 3" key="1">
    <citation type="submission" date="2024-02" db="EMBL/GenBank/DDBJ databases">
        <title>First draft genome assembly of two strains of Seiridium cardinale.</title>
        <authorList>
            <person name="Emiliani G."/>
            <person name="Scali E."/>
        </authorList>
    </citation>
    <scope>NUCLEOTIDE SEQUENCE [LARGE SCALE GENOMIC DNA]</scope>
    <source>
        <strain evidence="2 3">BM-138-000479</strain>
    </source>
</reference>
<name>A0ABR2XBW9_9PEZI</name>
<feature type="compositionally biased region" description="Polar residues" evidence="1">
    <location>
        <begin position="201"/>
        <end position="241"/>
    </location>
</feature>
<keyword evidence="3" id="KW-1185">Reference proteome</keyword>
<protein>
    <submittedName>
        <fullName evidence="2">Uncharacterized protein</fullName>
    </submittedName>
</protein>